<dbReference type="AlphaFoldDB" id="A0A1Y1YGB9"/>
<protein>
    <submittedName>
        <fullName evidence="3">Uncharacterized protein</fullName>
    </submittedName>
</protein>
<comment type="caution">
    <text evidence="3">The sequence shown here is derived from an EMBL/GenBank/DDBJ whole genome shotgun (WGS) entry which is preliminary data.</text>
</comment>
<reference evidence="3 4" key="1">
    <citation type="submission" date="2016-07" db="EMBL/GenBank/DDBJ databases">
        <title>Pervasive Adenine N6-methylation of Active Genes in Fungi.</title>
        <authorList>
            <consortium name="DOE Joint Genome Institute"/>
            <person name="Mondo S.J."/>
            <person name="Dannebaum R.O."/>
            <person name="Kuo R.C."/>
            <person name="Labutti K."/>
            <person name="Haridas S."/>
            <person name="Kuo A."/>
            <person name="Salamov A."/>
            <person name="Ahrendt S.R."/>
            <person name="Lipzen A."/>
            <person name="Sullivan W."/>
            <person name="Andreopoulos W.B."/>
            <person name="Clum A."/>
            <person name="Lindquist E."/>
            <person name="Daum C."/>
            <person name="Ramamoorthy G.K."/>
            <person name="Gryganskyi A."/>
            <person name="Culley D."/>
            <person name="Magnuson J.K."/>
            <person name="James T.Y."/>
            <person name="O'Malley M.A."/>
            <person name="Stajich J.E."/>
            <person name="Spatafora J.W."/>
            <person name="Visel A."/>
            <person name="Grigoriev I.V."/>
        </authorList>
    </citation>
    <scope>NUCLEOTIDE SEQUENCE [LARGE SCALE GENOMIC DNA]</scope>
    <source>
        <strain evidence="3 4">CBS 115471</strain>
    </source>
</reference>
<proteinExistence type="predicted"/>
<evidence type="ECO:0000313" key="3">
    <source>
        <dbReference type="EMBL" id="ORX97027.1"/>
    </source>
</evidence>
<keyword evidence="1" id="KW-0175">Coiled coil</keyword>
<accession>A0A1Y1YGB9</accession>
<gene>
    <name evidence="3" type="ORF">BCR34DRAFT_607452</name>
</gene>
<dbReference type="Gene3D" id="1.10.287.2610">
    <property type="match status" value="1"/>
</dbReference>
<evidence type="ECO:0000256" key="1">
    <source>
        <dbReference type="SAM" id="Coils"/>
    </source>
</evidence>
<evidence type="ECO:0000256" key="2">
    <source>
        <dbReference type="SAM" id="MobiDB-lite"/>
    </source>
</evidence>
<name>A0A1Y1YGB9_9PLEO</name>
<dbReference type="Proteomes" id="UP000193144">
    <property type="component" value="Unassembled WGS sequence"/>
</dbReference>
<feature type="coiled-coil region" evidence="1">
    <location>
        <begin position="313"/>
        <end position="340"/>
    </location>
</feature>
<feature type="compositionally biased region" description="Basic and acidic residues" evidence="2">
    <location>
        <begin position="94"/>
        <end position="105"/>
    </location>
</feature>
<feature type="region of interest" description="Disordered" evidence="2">
    <location>
        <begin position="67"/>
        <end position="137"/>
    </location>
</feature>
<dbReference type="EMBL" id="MCFA01000243">
    <property type="protein sequence ID" value="ORX97027.1"/>
    <property type="molecule type" value="Genomic_DNA"/>
</dbReference>
<organism evidence="3 4">
    <name type="scientific">Clohesyomyces aquaticus</name>
    <dbReference type="NCBI Taxonomy" id="1231657"/>
    <lineage>
        <taxon>Eukaryota</taxon>
        <taxon>Fungi</taxon>
        <taxon>Dikarya</taxon>
        <taxon>Ascomycota</taxon>
        <taxon>Pezizomycotina</taxon>
        <taxon>Dothideomycetes</taxon>
        <taxon>Pleosporomycetidae</taxon>
        <taxon>Pleosporales</taxon>
        <taxon>Lindgomycetaceae</taxon>
        <taxon>Clohesyomyces</taxon>
    </lineage>
</organism>
<sequence length="379" mass="43265">MAHTSHRFSPRPSIEPVTCPTFTFASNLKRVSIKALLQFPIFLSLFDTLGYHKSALHLASGSTTHFHPGPIAHRPLPRQRSPSTGTPANNRVEGVGRRFSGDDYSHLCPHSNPGTPNRPRKRSRWDSTSTPAAALELNPERKRPIDGSTLDPVMIAVSNALAERRKEFDREHMGFQGKIAGLDKERDGMEQKIWDLERENSAKSADINRRHARAVSLDNLNRKLNEKIRDLEHMNRAQGDHIFKQTSTIANLEQEIKKIQAAPNDTATMMKKNYESKISELRNSSARLQGWLEGKTLQWKDLQKELREYKPRLAGMYRNYDDLQKKNTQLSDKLASLTLSVFEAKMSDTQKKVLEELEGLPLEQLPVYAKKYENYTQKK</sequence>
<feature type="compositionally biased region" description="Polar residues" evidence="2">
    <location>
        <begin position="80"/>
        <end position="89"/>
    </location>
</feature>
<evidence type="ECO:0000313" key="4">
    <source>
        <dbReference type="Proteomes" id="UP000193144"/>
    </source>
</evidence>
<keyword evidence="4" id="KW-1185">Reference proteome</keyword>
<feature type="coiled-coil region" evidence="1">
    <location>
        <begin position="179"/>
        <end position="262"/>
    </location>
</feature>